<proteinExistence type="predicted"/>
<evidence type="ECO:0000313" key="3">
    <source>
        <dbReference type="Proteomes" id="UP000289738"/>
    </source>
</evidence>
<dbReference type="PANTHER" id="PTHR31973:SF195">
    <property type="entry name" value="MUDR FAMILY TRANSPOSASE"/>
    <property type="match status" value="1"/>
</dbReference>
<sequence>MVRDCNMLDKAFKHCKTFVFVDGTHLYGKYGSVLLIAVAQDSNSNILPVVFAIIESEMTKSWSFFLTNLRSQVIKAALRVDDSGWHPPRAFHAYCYVEEHREWYAHASTADPKTENASESYLVVEATKDGPNY</sequence>
<reference evidence="2 3" key="1">
    <citation type="submission" date="2019-01" db="EMBL/GenBank/DDBJ databases">
        <title>Sequencing of cultivated peanut Arachis hypogaea provides insights into genome evolution and oil improvement.</title>
        <authorList>
            <person name="Chen X."/>
        </authorList>
    </citation>
    <scope>NUCLEOTIDE SEQUENCE [LARGE SCALE GENOMIC DNA]</scope>
    <source>
        <strain evidence="3">cv. Fuhuasheng</strain>
        <tissue evidence="2">Leaves</tissue>
    </source>
</reference>
<dbReference type="Proteomes" id="UP000289738">
    <property type="component" value="Chromosome B02"/>
</dbReference>
<name>A0A445AKQ5_ARAHY</name>
<organism evidence="2 3">
    <name type="scientific">Arachis hypogaea</name>
    <name type="common">Peanut</name>
    <dbReference type="NCBI Taxonomy" id="3818"/>
    <lineage>
        <taxon>Eukaryota</taxon>
        <taxon>Viridiplantae</taxon>
        <taxon>Streptophyta</taxon>
        <taxon>Embryophyta</taxon>
        <taxon>Tracheophyta</taxon>
        <taxon>Spermatophyta</taxon>
        <taxon>Magnoliopsida</taxon>
        <taxon>eudicotyledons</taxon>
        <taxon>Gunneridae</taxon>
        <taxon>Pentapetalae</taxon>
        <taxon>rosids</taxon>
        <taxon>fabids</taxon>
        <taxon>Fabales</taxon>
        <taxon>Fabaceae</taxon>
        <taxon>Papilionoideae</taxon>
        <taxon>50 kb inversion clade</taxon>
        <taxon>dalbergioids sensu lato</taxon>
        <taxon>Dalbergieae</taxon>
        <taxon>Pterocarpus clade</taxon>
        <taxon>Arachis</taxon>
    </lineage>
</organism>
<gene>
    <name evidence="2" type="ORF">Ahy_B02g061282</name>
</gene>
<dbReference type="AlphaFoldDB" id="A0A445AKQ5"/>
<evidence type="ECO:0000259" key="1">
    <source>
        <dbReference type="Pfam" id="PF10551"/>
    </source>
</evidence>
<dbReference type="EMBL" id="SDMP01000012">
    <property type="protein sequence ID" value="RYR26954.1"/>
    <property type="molecule type" value="Genomic_DNA"/>
</dbReference>
<feature type="domain" description="MULE transposase" evidence="1">
    <location>
        <begin position="19"/>
        <end position="71"/>
    </location>
</feature>
<protein>
    <recommendedName>
        <fullName evidence="1">MULE transposase domain-containing protein</fullName>
    </recommendedName>
</protein>
<comment type="caution">
    <text evidence="2">The sequence shown here is derived from an EMBL/GenBank/DDBJ whole genome shotgun (WGS) entry which is preliminary data.</text>
</comment>
<evidence type="ECO:0000313" key="2">
    <source>
        <dbReference type="EMBL" id="RYR26954.1"/>
    </source>
</evidence>
<accession>A0A445AKQ5</accession>
<dbReference type="Pfam" id="PF10551">
    <property type="entry name" value="MULE"/>
    <property type="match status" value="1"/>
</dbReference>
<keyword evidence="3" id="KW-1185">Reference proteome</keyword>
<dbReference type="PANTHER" id="PTHR31973">
    <property type="entry name" value="POLYPROTEIN, PUTATIVE-RELATED"/>
    <property type="match status" value="1"/>
</dbReference>
<dbReference type="InterPro" id="IPR018289">
    <property type="entry name" value="MULE_transposase_dom"/>
</dbReference>